<dbReference type="InterPro" id="IPR050256">
    <property type="entry name" value="Glycosyltransferase_2"/>
</dbReference>
<dbReference type="InterPro" id="IPR001173">
    <property type="entry name" value="Glyco_trans_2-like"/>
</dbReference>
<dbReference type="EMBL" id="BJYV01000016">
    <property type="protein sequence ID" value="GEO22610.1"/>
    <property type="molecule type" value="Genomic_DNA"/>
</dbReference>
<dbReference type="CDD" id="cd04179">
    <property type="entry name" value="DPM_DPG-synthase_like"/>
    <property type="match status" value="1"/>
</dbReference>
<dbReference type="SUPFAM" id="SSF53448">
    <property type="entry name" value="Nucleotide-diphospho-sugar transferases"/>
    <property type="match status" value="1"/>
</dbReference>
<dbReference type="RefSeq" id="WP_020888688.1">
    <property type="nucleotide sequence ID" value="NZ_BJYV01000016.1"/>
</dbReference>
<evidence type="ECO:0000256" key="4">
    <source>
        <dbReference type="ARBA" id="ARBA00022692"/>
    </source>
</evidence>
<dbReference type="GO" id="GO:0005886">
    <property type="term" value="C:plasma membrane"/>
    <property type="evidence" value="ECO:0007669"/>
    <property type="project" value="TreeGrafter"/>
</dbReference>
<reference evidence="9 10" key="1">
    <citation type="submission" date="2019-07" db="EMBL/GenBank/DDBJ databases">
        <title>Whole genome shotgun sequence of Cyclobacterium qasimii NBRC 106168.</title>
        <authorList>
            <person name="Hosoyama A."/>
            <person name="Uohara A."/>
            <person name="Ohji S."/>
            <person name="Ichikawa N."/>
        </authorList>
    </citation>
    <scope>NUCLEOTIDE SEQUENCE [LARGE SCALE GENOMIC DNA]</scope>
    <source>
        <strain evidence="9 10">NBRC 106168</strain>
    </source>
</reference>
<dbReference type="PANTHER" id="PTHR48090">
    <property type="entry name" value="UNDECAPRENYL-PHOSPHATE 4-DEOXY-4-FORMAMIDO-L-ARABINOSE TRANSFERASE-RELATED"/>
    <property type="match status" value="1"/>
</dbReference>
<evidence type="ECO:0000256" key="6">
    <source>
        <dbReference type="ARBA" id="ARBA00022989"/>
    </source>
</evidence>
<dbReference type="AlphaFoldDB" id="A0A512CEW3"/>
<keyword evidence="6" id="KW-1133">Transmembrane helix</keyword>
<dbReference type="PANTHER" id="PTHR48090:SF3">
    <property type="entry name" value="UNDECAPRENYL-PHOSPHATE 4-DEOXY-4-FORMAMIDO-L-ARABINOSE TRANSFERASE"/>
    <property type="match status" value="1"/>
</dbReference>
<gene>
    <name evidence="9" type="ORF">CQA01_31440</name>
</gene>
<evidence type="ECO:0000259" key="8">
    <source>
        <dbReference type="Pfam" id="PF00535"/>
    </source>
</evidence>
<dbReference type="GO" id="GO:0099621">
    <property type="term" value="F:undecaprenyl-phosphate 4-deoxy-4-formamido-L-arabinose transferase activity"/>
    <property type="evidence" value="ECO:0007669"/>
    <property type="project" value="TreeGrafter"/>
</dbReference>
<keyword evidence="3 9" id="KW-0808">Transferase</keyword>
<evidence type="ECO:0000313" key="9">
    <source>
        <dbReference type="EMBL" id="GEO22610.1"/>
    </source>
</evidence>
<evidence type="ECO:0000256" key="7">
    <source>
        <dbReference type="ARBA" id="ARBA00023136"/>
    </source>
</evidence>
<dbReference type="Gene3D" id="3.90.550.10">
    <property type="entry name" value="Spore Coat Polysaccharide Biosynthesis Protein SpsA, Chain A"/>
    <property type="match status" value="1"/>
</dbReference>
<name>A0A512CEW3_9BACT</name>
<keyword evidence="5" id="KW-0448">Lipopolysaccharide biosynthesis</keyword>
<keyword evidence="1" id="KW-1003">Cell membrane</keyword>
<evidence type="ECO:0000256" key="2">
    <source>
        <dbReference type="ARBA" id="ARBA00022676"/>
    </source>
</evidence>
<dbReference type="InterPro" id="IPR029044">
    <property type="entry name" value="Nucleotide-diphossugar_trans"/>
</dbReference>
<organism evidence="9 10">
    <name type="scientific">Cyclobacterium qasimii</name>
    <dbReference type="NCBI Taxonomy" id="1350429"/>
    <lineage>
        <taxon>Bacteria</taxon>
        <taxon>Pseudomonadati</taxon>
        <taxon>Bacteroidota</taxon>
        <taxon>Cytophagia</taxon>
        <taxon>Cytophagales</taxon>
        <taxon>Cyclobacteriaceae</taxon>
        <taxon>Cyclobacterium</taxon>
    </lineage>
</organism>
<dbReference type="Proteomes" id="UP000321301">
    <property type="component" value="Unassembled WGS sequence"/>
</dbReference>
<dbReference type="GO" id="GO:0009103">
    <property type="term" value="P:lipopolysaccharide biosynthetic process"/>
    <property type="evidence" value="ECO:0007669"/>
    <property type="project" value="UniProtKB-KW"/>
</dbReference>
<comment type="caution">
    <text evidence="9">The sequence shown here is derived from an EMBL/GenBank/DDBJ whole genome shotgun (WGS) entry which is preliminary data.</text>
</comment>
<protein>
    <submittedName>
        <fullName evidence="9">Dolichol-phosphate mannosyltransferase</fullName>
    </submittedName>
</protein>
<evidence type="ECO:0000313" key="10">
    <source>
        <dbReference type="Proteomes" id="UP000321301"/>
    </source>
</evidence>
<feature type="domain" description="Glycosyltransferase 2-like" evidence="8">
    <location>
        <begin position="9"/>
        <end position="138"/>
    </location>
</feature>
<keyword evidence="4" id="KW-0812">Transmembrane</keyword>
<sequence length="249" mass="28553">MKETPNGITIIIPVFNEEAGIKGIIPAFENYLYNTSLAVRIIFVDDGSTDKSLVQIKKVCIQYDYVDFISFEKNTGLSAAIRAGFQTADTYWVGYIDADLQTNPSDFLKLEDLIHNYDLVTGKREVRRDSRIKKLSSELANWFRNALLHDNVGDSGCPLKIIKRKVALDMPFFKGNHRFFPALALLQGKDIVEVPIKHYPRLTGKSKFNVWNRLLSPLQDTFAIRWMMKRQTPFIIYQSSIGKNKIEIK</sequence>
<keyword evidence="2 9" id="KW-0328">Glycosyltransferase</keyword>
<dbReference type="Pfam" id="PF00535">
    <property type="entry name" value="Glycos_transf_2"/>
    <property type="match status" value="1"/>
</dbReference>
<accession>A0A512CEW3</accession>
<evidence type="ECO:0000256" key="5">
    <source>
        <dbReference type="ARBA" id="ARBA00022985"/>
    </source>
</evidence>
<proteinExistence type="predicted"/>
<evidence type="ECO:0000256" key="1">
    <source>
        <dbReference type="ARBA" id="ARBA00022475"/>
    </source>
</evidence>
<evidence type="ECO:0000256" key="3">
    <source>
        <dbReference type="ARBA" id="ARBA00022679"/>
    </source>
</evidence>
<keyword evidence="10" id="KW-1185">Reference proteome</keyword>
<keyword evidence="7" id="KW-0472">Membrane</keyword>